<gene>
    <name evidence="2" type="ORF">FA13DRAFT_1715189</name>
</gene>
<sequence>MYETPNDLHAETSSRMRKRRSDGAWIAGAPFSSLDDRQPLELDPEEKSPQTLKRSDRQARGRVSCVGNVDLGVPQAYKPLTYEWTINGSRVHGSKPRGGCRGSESTGPGGETNVSFTMSGRDPSNSVRVKRDHLTSAIFHIWLMHDSLDTNFGGPLFARFFREKIPLNIREGLVWVHLWALTLGIHIDVLEMGAVGHSIAENAIY</sequence>
<protein>
    <submittedName>
        <fullName evidence="2">Uncharacterized protein</fullName>
    </submittedName>
</protein>
<dbReference type="Proteomes" id="UP000298030">
    <property type="component" value="Unassembled WGS sequence"/>
</dbReference>
<proteinExistence type="predicted"/>
<dbReference type="AlphaFoldDB" id="A0A4Y7SQV5"/>
<reference evidence="2 3" key="1">
    <citation type="journal article" date="2019" name="Nat. Ecol. Evol.">
        <title>Megaphylogeny resolves global patterns of mushroom evolution.</title>
        <authorList>
            <person name="Varga T."/>
            <person name="Krizsan K."/>
            <person name="Foldi C."/>
            <person name="Dima B."/>
            <person name="Sanchez-Garcia M."/>
            <person name="Sanchez-Ramirez S."/>
            <person name="Szollosi G.J."/>
            <person name="Szarkandi J.G."/>
            <person name="Papp V."/>
            <person name="Albert L."/>
            <person name="Andreopoulos W."/>
            <person name="Angelini C."/>
            <person name="Antonin V."/>
            <person name="Barry K.W."/>
            <person name="Bougher N.L."/>
            <person name="Buchanan P."/>
            <person name="Buyck B."/>
            <person name="Bense V."/>
            <person name="Catcheside P."/>
            <person name="Chovatia M."/>
            <person name="Cooper J."/>
            <person name="Damon W."/>
            <person name="Desjardin D."/>
            <person name="Finy P."/>
            <person name="Geml J."/>
            <person name="Haridas S."/>
            <person name="Hughes K."/>
            <person name="Justo A."/>
            <person name="Karasinski D."/>
            <person name="Kautmanova I."/>
            <person name="Kiss B."/>
            <person name="Kocsube S."/>
            <person name="Kotiranta H."/>
            <person name="LaButti K.M."/>
            <person name="Lechner B.E."/>
            <person name="Liimatainen K."/>
            <person name="Lipzen A."/>
            <person name="Lukacs Z."/>
            <person name="Mihaltcheva S."/>
            <person name="Morgado L.N."/>
            <person name="Niskanen T."/>
            <person name="Noordeloos M.E."/>
            <person name="Ohm R.A."/>
            <person name="Ortiz-Santana B."/>
            <person name="Ovrebo C."/>
            <person name="Racz N."/>
            <person name="Riley R."/>
            <person name="Savchenko A."/>
            <person name="Shiryaev A."/>
            <person name="Soop K."/>
            <person name="Spirin V."/>
            <person name="Szebenyi C."/>
            <person name="Tomsovsky M."/>
            <person name="Tulloss R.E."/>
            <person name="Uehling J."/>
            <person name="Grigoriev I.V."/>
            <person name="Vagvolgyi C."/>
            <person name="Papp T."/>
            <person name="Martin F.M."/>
            <person name="Miettinen O."/>
            <person name="Hibbett D.S."/>
            <person name="Nagy L.G."/>
        </authorList>
    </citation>
    <scope>NUCLEOTIDE SEQUENCE [LARGE SCALE GENOMIC DNA]</scope>
    <source>
        <strain evidence="2 3">FP101781</strain>
    </source>
</reference>
<organism evidence="2 3">
    <name type="scientific">Coprinellus micaceus</name>
    <name type="common">Glistening ink-cap mushroom</name>
    <name type="synonym">Coprinus micaceus</name>
    <dbReference type="NCBI Taxonomy" id="71717"/>
    <lineage>
        <taxon>Eukaryota</taxon>
        <taxon>Fungi</taxon>
        <taxon>Dikarya</taxon>
        <taxon>Basidiomycota</taxon>
        <taxon>Agaricomycotina</taxon>
        <taxon>Agaricomycetes</taxon>
        <taxon>Agaricomycetidae</taxon>
        <taxon>Agaricales</taxon>
        <taxon>Agaricineae</taxon>
        <taxon>Psathyrellaceae</taxon>
        <taxon>Coprinellus</taxon>
    </lineage>
</organism>
<feature type="compositionally biased region" description="Polar residues" evidence="1">
    <location>
        <begin position="112"/>
        <end position="127"/>
    </location>
</feature>
<name>A0A4Y7SQV5_COPMI</name>
<comment type="caution">
    <text evidence="2">The sequence shown here is derived from an EMBL/GenBank/DDBJ whole genome shotgun (WGS) entry which is preliminary data.</text>
</comment>
<feature type="region of interest" description="Disordered" evidence="1">
    <location>
        <begin position="1"/>
        <end position="60"/>
    </location>
</feature>
<feature type="region of interest" description="Disordered" evidence="1">
    <location>
        <begin position="92"/>
        <end position="127"/>
    </location>
</feature>
<evidence type="ECO:0000313" key="2">
    <source>
        <dbReference type="EMBL" id="TEB23629.1"/>
    </source>
</evidence>
<feature type="compositionally biased region" description="Basic and acidic residues" evidence="1">
    <location>
        <begin position="1"/>
        <end position="14"/>
    </location>
</feature>
<feature type="compositionally biased region" description="Basic and acidic residues" evidence="1">
    <location>
        <begin position="34"/>
        <end position="59"/>
    </location>
</feature>
<keyword evidence="3" id="KW-1185">Reference proteome</keyword>
<accession>A0A4Y7SQV5</accession>
<evidence type="ECO:0000313" key="3">
    <source>
        <dbReference type="Proteomes" id="UP000298030"/>
    </source>
</evidence>
<dbReference type="EMBL" id="QPFP01000075">
    <property type="protein sequence ID" value="TEB23629.1"/>
    <property type="molecule type" value="Genomic_DNA"/>
</dbReference>
<evidence type="ECO:0000256" key="1">
    <source>
        <dbReference type="SAM" id="MobiDB-lite"/>
    </source>
</evidence>